<reference evidence="1 2" key="1">
    <citation type="submission" date="2020-12" db="EMBL/GenBank/DDBJ databases">
        <title>Metabolic potential, ecology and presence of endohyphal bacteria is reflected in genomic diversity of Mucoromycotina.</title>
        <authorList>
            <person name="Muszewska A."/>
            <person name="Okrasinska A."/>
            <person name="Steczkiewicz K."/>
            <person name="Drgas O."/>
            <person name="Orlowska M."/>
            <person name="Perlinska-Lenart U."/>
            <person name="Aleksandrzak-Piekarczyk T."/>
            <person name="Szatraj K."/>
            <person name="Zielenkiewicz U."/>
            <person name="Pilsyk S."/>
            <person name="Malc E."/>
            <person name="Mieczkowski P."/>
            <person name="Kruszewska J.S."/>
            <person name="Biernat P."/>
            <person name="Pawlowska J."/>
        </authorList>
    </citation>
    <scope>NUCLEOTIDE SEQUENCE [LARGE SCALE GENOMIC DNA]</scope>
    <source>
        <strain evidence="1 2">CBS 142.35</strain>
    </source>
</reference>
<gene>
    <name evidence="1" type="ORF">INT45_004277</name>
</gene>
<name>A0A8H7SFS5_9FUNG</name>
<organism evidence="1 2">
    <name type="scientific">Circinella minor</name>
    <dbReference type="NCBI Taxonomy" id="1195481"/>
    <lineage>
        <taxon>Eukaryota</taxon>
        <taxon>Fungi</taxon>
        <taxon>Fungi incertae sedis</taxon>
        <taxon>Mucoromycota</taxon>
        <taxon>Mucoromycotina</taxon>
        <taxon>Mucoromycetes</taxon>
        <taxon>Mucorales</taxon>
        <taxon>Lichtheimiaceae</taxon>
        <taxon>Circinella</taxon>
    </lineage>
</organism>
<dbReference type="EMBL" id="JAEPRB010000008">
    <property type="protein sequence ID" value="KAG2227322.1"/>
    <property type="molecule type" value="Genomic_DNA"/>
</dbReference>
<dbReference type="PANTHER" id="PTHR40050:SF1">
    <property type="entry name" value="INNER SPORE COAT PROTEIN H"/>
    <property type="match status" value="1"/>
</dbReference>
<sequence length="585" mass="66444">ITTIWLSFFGSIVVGQTNKINYNVISNINNVDISMAVIVDNIPYPLGVAPESTILYTGSAPQAEKGYYYAMIRKNQKQNETLSILEHEPFMRQLPPSEHSNDGNNIGTPNEFYNRSKNAYEVTPIPQVLDPLPFIHRIESKLHKPGQIATIHIIGPQDQIDHMHDKSNQDIQVITNVTYISLDDVQTFTGVEFEISGRFSRESPKSSYNLKIPKQQKLYNYRRLKLRSMATDPSYIREDLGYKMLASAGVPTTYSSYVRLFINDEPIGLFGFIENFKNPWIRNEFANGDKNYDQGNLYQGKFTNAKAKFLGNRVSDLEYEGEKEWKYNLGQYNIKEVPSIGEPSYKPLIALTKFISEAPATNSSDSVDEWNKHFDMESVLRGVALEMVLGFGDGILAMSDNFYLYQESSTSERFIFILSDIDISMGSSNLIKQSLMTTGDWHTFAGDITKRPLMNKLLTVPLFQQRFDDLIKNLGNRLLNPQIINRVIDDTVAMITEDVAWDKSCKRVSKAAIISNANFAVLAKAFGLMKGYAIDDSTVRDFRKRSKADIPFQKAIDGPTGYKSVLGLKEFFTEKRKNIVTFYKI</sequence>
<proteinExistence type="predicted"/>
<comment type="caution">
    <text evidence="1">The sequence shown here is derived from an EMBL/GenBank/DDBJ whole genome shotgun (WGS) entry which is preliminary data.</text>
</comment>
<dbReference type="InterPro" id="IPR014867">
    <property type="entry name" value="Spore_coat_CotH_CotH2/3/7"/>
</dbReference>
<dbReference type="OrthoDB" id="10267127at2759"/>
<dbReference type="Proteomes" id="UP000646827">
    <property type="component" value="Unassembled WGS sequence"/>
</dbReference>
<dbReference type="AlphaFoldDB" id="A0A8H7SFS5"/>
<dbReference type="Pfam" id="PF08757">
    <property type="entry name" value="CotH"/>
    <property type="match status" value="1"/>
</dbReference>
<evidence type="ECO:0000313" key="2">
    <source>
        <dbReference type="Proteomes" id="UP000646827"/>
    </source>
</evidence>
<dbReference type="PANTHER" id="PTHR40050">
    <property type="entry name" value="INNER SPORE COAT PROTEIN H"/>
    <property type="match status" value="1"/>
</dbReference>
<accession>A0A8H7SFS5</accession>
<feature type="non-terminal residue" evidence="1">
    <location>
        <position position="1"/>
    </location>
</feature>
<evidence type="ECO:0008006" key="3">
    <source>
        <dbReference type="Google" id="ProtNLM"/>
    </source>
</evidence>
<evidence type="ECO:0000313" key="1">
    <source>
        <dbReference type="EMBL" id="KAG2227322.1"/>
    </source>
</evidence>
<keyword evidence="2" id="KW-1185">Reference proteome</keyword>
<protein>
    <recommendedName>
        <fullName evidence="3">Coth-domain-containing protein</fullName>
    </recommendedName>
</protein>